<dbReference type="RefSeq" id="XP_010830551.1">
    <property type="nucleotide sequence ID" value="XM_010832249.1"/>
</dbReference>
<evidence type="ECO:0000313" key="6">
    <source>
        <dbReference type="RefSeq" id="XP_010830551.1"/>
    </source>
</evidence>
<dbReference type="AlphaFoldDB" id="A0A6P3GM14"/>
<dbReference type="PANTHER" id="PTHR47966:SF49">
    <property type="entry name" value="PEPSIN A-5"/>
    <property type="match status" value="1"/>
</dbReference>
<reference evidence="6" key="1">
    <citation type="submission" date="2025-08" db="UniProtKB">
        <authorList>
            <consortium name="RefSeq"/>
        </authorList>
    </citation>
    <scope>IDENTIFICATION</scope>
    <source>
        <tissue evidence="6">Blood</tissue>
    </source>
</reference>
<comment type="similarity">
    <text evidence="2">Belongs to the peptidase A1 family.</text>
</comment>
<dbReference type="GO" id="GO:0006508">
    <property type="term" value="P:proteolysis"/>
    <property type="evidence" value="ECO:0007669"/>
    <property type="project" value="InterPro"/>
</dbReference>
<dbReference type="Proteomes" id="UP000515208">
    <property type="component" value="Unplaced"/>
</dbReference>
<dbReference type="PROSITE" id="PS51767">
    <property type="entry name" value="PEPTIDASE_A1"/>
    <property type="match status" value="1"/>
</dbReference>
<dbReference type="Pfam" id="PF00026">
    <property type="entry name" value="Asp"/>
    <property type="match status" value="1"/>
</dbReference>
<dbReference type="GO" id="GO:0004190">
    <property type="term" value="F:aspartic-type endopeptidase activity"/>
    <property type="evidence" value="ECO:0007669"/>
    <property type="project" value="InterPro"/>
</dbReference>
<gene>
    <name evidence="6" type="primary">LOC104982792</name>
</gene>
<evidence type="ECO:0000256" key="1">
    <source>
        <dbReference type="ARBA" id="ARBA00004239"/>
    </source>
</evidence>
<keyword evidence="3" id="KW-1015">Disulfide bond</keyword>
<dbReference type="InterPro" id="IPR033121">
    <property type="entry name" value="PEPTIDASE_A1"/>
</dbReference>
<evidence type="ECO:0000259" key="4">
    <source>
        <dbReference type="PROSITE" id="PS51767"/>
    </source>
</evidence>
<organism evidence="5 6">
    <name type="scientific">Bison bison bison</name>
    <name type="common">North American plains bison</name>
    <dbReference type="NCBI Taxonomy" id="43346"/>
    <lineage>
        <taxon>Eukaryota</taxon>
        <taxon>Metazoa</taxon>
        <taxon>Chordata</taxon>
        <taxon>Craniata</taxon>
        <taxon>Vertebrata</taxon>
        <taxon>Euteleostomi</taxon>
        <taxon>Mammalia</taxon>
        <taxon>Eutheria</taxon>
        <taxon>Laurasiatheria</taxon>
        <taxon>Artiodactyla</taxon>
        <taxon>Ruminantia</taxon>
        <taxon>Pecora</taxon>
        <taxon>Bovidae</taxon>
        <taxon>Bovinae</taxon>
        <taxon>Bison</taxon>
    </lineage>
</organism>
<dbReference type="Gene3D" id="2.40.70.10">
    <property type="entry name" value="Acid Proteases"/>
    <property type="match status" value="1"/>
</dbReference>
<dbReference type="InterPro" id="IPR001461">
    <property type="entry name" value="Aspartic_peptidase_A1"/>
</dbReference>
<dbReference type="InterPro" id="IPR021109">
    <property type="entry name" value="Peptidase_aspartic_dom_sf"/>
</dbReference>
<evidence type="ECO:0000313" key="5">
    <source>
        <dbReference type="Proteomes" id="UP000515208"/>
    </source>
</evidence>
<feature type="disulfide bond" evidence="3">
    <location>
        <begin position="75"/>
        <end position="79"/>
    </location>
</feature>
<dbReference type="PANTHER" id="PTHR47966">
    <property type="entry name" value="BETA-SITE APP-CLEAVING ENZYME, ISOFORM A-RELATED"/>
    <property type="match status" value="1"/>
</dbReference>
<keyword evidence="5" id="KW-1185">Reference proteome</keyword>
<sequence>MGGQAQLSDSAIVTVLKGSLLTSLYRDEQEGSVVMFGGMDHRYYKGELNWVPLIQAGDRSVHMDCISIERKVIACSGGCKAFVDTGAAFIEGPRTLVDNMQKLIGPMPPGSKHYVSCSAVNTLPSIIFTINGINYPVPGGGYIIKDSRGHCYTAFLENTVSPSTETWILGDVFLRLYFSVFD</sequence>
<dbReference type="PRINTS" id="PR00792">
    <property type="entry name" value="PEPSIN"/>
</dbReference>
<evidence type="ECO:0000256" key="3">
    <source>
        <dbReference type="PIRSR" id="PIRSR601461-2"/>
    </source>
</evidence>
<dbReference type="GO" id="GO:0005576">
    <property type="term" value="C:extracellular region"/>
    <property type="evidence" value="ECO:0007669"/>
    <property type="project" value="UniProtKB-SubCell"/>
</dbReference>
<dbReference type="SUPFAM" id="SSF50630">
    <property type="entry name" value="Acid proteases"/>
    <property type="match status" value="1"/>
</dbReference>
<feature type="disulfide bond" evidence="3">
    <location>
        <begin position="117"/>
        <end position="151"/>
    </location>
</feature>
<dbReference type="KEGG" id="bbis:104982792"/>
<feature type="domain" description="Peptidase A1" evidence="4">
    <location>
        <begin position="1"/>
        <end position="182"/>
    </location>
</feature>
<comment type="subcellular location">
    <subcellularLocation>
        <location evidence="1">Secreted</location>
        <location evidence="1">Extracellular space</location>
    </subcellularLocation>
</comment>
<accession>A0A6P3GM14</accession>
<protein>
    <submittedName>
        <fullName evidence="6">Pregnancy-associated glycoprotein 1-like</fullName>
    </submittedName>
</protein>
<dbReference type="GeneID" id="104982792"/>
<name>A0A6P3GM14_BISBB</name>
<evidence type="ECO:0000256" key="2">
    <source>
        <dbReference type="ARBA" id="ARBA00007447"/>
    </source>
</evidence>
<proteinExistence type="inferred from homology"/>